<reference evidence="1" key="2">
    <citation type="submission" date="2020-11" db="EMBL/GenBank/DDBJ databases">
        <authorList>
            <person name="McCartney M.A."/>
            <person name="Auch B."/>
            <person name="Kono T."/>
            <person name="Mallez S."/>
            <person name="Becker A."/>
            <person name="Gohl D.M."/>
            <person name="Silverstein K.A.T."/>
            <person name="Koren S."/>
            <person name="Bechman K.B."/>
            <person name="Herman A."/>
            <person name="Abrahante J.E."/>
            <person name="Garbe J."/>
        </authorList>
    </citation>
    <scope>NUCLEOTIDE SEQUENCE</scope>
    <source>
        <strain evidence="1">Duluth1</strain>
        <tissue evidence="1">Whole animal</tissue>
    </source>
</reference>
<dbReference type="AlphaFoldDB" id="A0A9D4JHB9"/>
<dbReference type="EMBL" id="JAIWYP010000006">
    <property type="protein sequence ID" value="KAH3811940.1"/>
    <property type="molecule type" value="Genomic_DNA"/>
</dbReference>
<reference evidence="1" key="1">
    <citation type="journal article" date="2019" name="bioRxiv">
        <title>The Genome of the Zebra Mussel, Dreissena polymorpha: A Resource for Invasive Species Research.</title>
        <authorList>
            <person name="McCartney M.A."/>
            <person name="Auch B."/>
            <person name="Kono T."/>
            <person name="Mallez S."/>
            <person name="Zhang Y."/>
            <person name="Obille A."/>
            <person name="Becker A."/>
            <person name="Abrahante J.E."/>
            <person name="Garbe J."/>
            <person name="Badalamenti J.P."/>
            <person name="Herman A."/>
            <person name="Mangelson H."/>
            <person name="Liachko I."/>
            <person name="Sullivan S."/>
            <person name="Sone E.D."/>
            <person name="Koren S."/>
            <person name="Silverstein K.A.T."/>
            <person name="Beckman K.B."/>
            <person name="Gohl D.M."/>
        </authorList>
    </citation>
    <scope>NUCLEOTIDE SEQUENCE</scope>
    <source>
        <strain evidence="1">Duluth1</strain>
        <tissue evidence="1">Whole animal</tissue>
    </source>
</reference>
<comment type="caution">
    <text evidence="1">The sequence shown here is derived from an EMBL/GenBank/DDBJ whole genome shotgun (WGS) entry which is preliminary data.</text>
</comment>
<name>A0A9D4JHB9_DREPO</name>
<organism evidence="1 2">
    <name type="scientific">Dreissena polymorpha</name>
    <name type="common">Zebra mussel</name>
    <name type="synonym">Mytilus polymorpha</name>
    <dbReference type="NCBI Taxonomy" id="45954"/>
    <lineage>
        <taxon>Eukaryota</taxon>
        <taxon>Metazoa</taxon>
        <taxon>Spiralia</taxon>
        <taxon>Lophotrochozoa</taxon>
        <taxon>Mollusca</taxon>
        <taxon>Bivalvia</taxon>
        <taxon>Autobranchia</taxon>
        <taxon>Heteroconchia</taxon>
        <taxon>Euheterodonta</taxon>
        <taxon>Imparidentia</taxon>
        <taxon>Neoheterodontei</taxon>
        <taxon>Myida</taxon>
        <taxon>Dreissenoidea</taxon>
        <taxon>Dreissenidae</taxon>
        <taxon>Dreissena</taxon>
    </lineage>
</organism>
<sequence>MHQKESFDLTLVYSRDLYKQRDETLTEPKNKLTRCYAKGKRDLRPNETSRDEANFHSRHFDKARQSIHCKVC</sequence>
<proteinExistence type="predicted"/>
<protein>
    <submittedName>
        <fullName evidence="1">Uncharacterized protein</fullName>
    </submittedName>
</protein>
<evidence type="ECO:0000313" key="1">
    <source>
        <dbReference type="EMBL" id="KAH3811940.1"/>
    </source>
</evidence>
<keyword evidence="2" id="KW-1185">Reference proteome</keyword>
<accession>A0A9D4JHB9</accession>
<gene>
    <name evidence="1" type="ORF">DPMN_140358</name>
</gene>
<dbReference type="Proteomes" id="UP000828390">
    <property type="component" value="Unassembled WGS sequence"/>
</dbReference>
<evidence type="ECO:0000313" key="2">
    <source>
        <dbReference type="Proteomes" id="UP000828390"/>
    </source>
</evidence>